<proteinExistence type="inferred from homology"/>
<evidence type="ECO:0000256" key="6">
    <source>
        <dbReference type="ARBA" id="ARBA00022989"/>
    </source>
</evidence>
<dbReference type="RefSeq" id="WP_311672355.1">
    <property type="nucleotide sequence ID" value="NZ_JAVREQ010000004.1"/>
</dbReference>
<keyword evidence="6 8" id="KW-1133">Transmembrane helix</keyword>
<dbReference type="PANTHER" id="PTHR30269">
    <property type="entry name" value="TRANSMEMBRANE PROTEIN YFCA"/>
    <property type="match status" value="1"/>
</dbReference>
<feature type="transmembrane region" description="Helical" evidence="8">
    <location>
        <begin position="72"/>
        <end position="91"/>
    </location>
</feature>
<dbReference type="EMBL" id="JAVREQ010000004">
    <property type="protein sequence ID" value="MDT0378464.1"/>
    <property type="molecule type" value="Genomic_DNA"/>
</dbReference>
<comment type="caution">
    <text evidence="9">The sequence shown here is derived from an EMBL/GenBank/DDBJ whole genome shotgun (WGS) entry which is preliminary data.</text>
</comment>
<sequence>MPDPQFFVVAGLAVLVGALVQSCVGLGQGMVAAPVLIVVEPSLMPGGLLVANASMAMLTVTTDWRHVDWRGLGWALPARVVGSVGGAWVVAVLEPTVLGAAVGVMVLLAVAASLWGDVRVGIRPGTLVTAGTLSGVTGTATTIGGPPMALLYQHEPASRVRATLGAYFFIGTVLSLVVLAGAGELTVPQVQSGLLLFPCVLAGFALGRPTRRRFGTDGLRTPLLAVVSLSGILLLGRALL</sequence>
<name>A0ABU2NNA4_9ACTN</name>
<evidence type="ECO:0000313" key="10">
    <source>
        <dbReference type="Proteomes" id="UP001183414"/>
    </source>
</evidence>
<feature type="transmembrane region" description="Helical" evidence="8">
    <location>
        <begin position="189"/>
        <end position="207"/>
    </location>
</feature>
<keyword evidence="3" id="KW-0813">Transport</keyword>
<reference evidence="10" key="1">
    <citation type="submission" date="2023-07" db="EMBL/GenBank/DDBJ databases">
        <title>30 novel species of actinomycetes from the DSMZ collection.</title>
        <authorList>
            <person name="Nouioui I."/>
        </authorList>
    </citation>
    <scope>NUCLEOTIDE SEQUENCE [LARGE SCALE GENOMIC DNA]</scope>
    <source>
        <strain evidence="10">DSM 42041</strain>
    </source>
</reference>
<feature type="transmembrane region" description="Helical" evidence="8">
    <location>
        <begin position="164"/>
        <end position="183"/>
    </location>
</feature>
<keyword evidence="7 8" id="KW-0472">Membrane</keyword>
<evidence type="ECO:0000256" key="5">
    <source>
        <dbReference type="ARBA" id="ARBA00022692"/>
    </source>
</evidence>
<dbReference type="InterPro" id="IPR002781">
    <property type="entry name" value="TM_pro_TauE-like"/>
</dbReference>
<dbReference type="Pfam" id="PF01925">
    <property type="entry name" value="TauE"/>
    <property type="match status" value="1"/>
</dbReference>
<evidence type="ECO:0000256" key="3">
    <source>
        <dbReference type="ARBA" id="ARBA00022448"/>
    </source>
</evidence>
<protein>
    <recommendedName>
        <fullName evidence="8">Probable membrane transporter protein</fullName>
    </recommendedName>
</protein>
<comment type="similarity">
    <text evidence="2 8">Belongs to the 4-toluene sulfonate uptake permease (TSUP) (TC 2.A.102) family.</text>
</comment>
<evidence type="ECO:0000256" key="4">
    <source>
        <dbReference type="ARBA" id="ARBA00022475"/>
    </source>
</evidence>
<feature type="transmembrane region" description="Helical" evidence="8">
    <location>
        <begin position="97"/>
        <end position="115"/>
    </location>
</feature>
<keyword evidence="4 8" id="KW-1003">Cell membrane</keyword>
<gene>
    <name evidence="9" type="ORF">RM572_06680</name>
</gene>
<feature type="transmembrane region" description="Helical" evidence="8">
    <location>
        <begin position="32"/>
        <end position="51"/>
    </location>
</feature>
<accession>A0ABU2NNA4</accession>
<evidence type="ECO:0000256" key="1">
    <source>
        <dbReference type="ARBA" id="ARBA00004651"/>
    </source>
</evidence>
<comment type="subcellular location">
    <subcellularLocation>
        <location evidence="1 8">Cell membrane</location>
        <topology evidence="1 8">Multi-pass membrane protein</topology>
    </subcellularLocation>
</comment>
<evidence type="ECO:0000313" key="9">
    <source>
        <dbReference type="EMBL" id="MDT0378464.1"/>
    </source>
</evidence>
<evidence type="ECO:0000256" key="7">
    <source>
        <dbReference type="ARBA" id="ARBA00023136"/>
    </source>
</evidence>
<dbReference type="InterPro" id="IPR052017">
    <property type="entry name" value="TSUP"/>
</dbReference>
<evidence type="ECO:0000256" key="2">
    <source>
        <dbReference type="ARBA" id="ARBA00009142"/>
    </source>
</evidence>
<dbReference type="PANTHER" id="PTHR30269:SF37">
    <property type="entry name" value="MEMBRANE TRANSPORTER PROTEIN"/>
    <property type="match status" value="1"/>
</dbReference>
<keyword evidence="5 8" id="KW-0812">Transmembrane</keyword>
<evidence type="ECO:0000256" key="8">
    <source>
        <dbReference type="RuleBase" id="RU363041"/>
    </source>
</evidence>
<organism evidence="9 10">
    <name type="scientific">Streptomyces hazeniae</name>
    <dbReference type="NCBI Taxonomy" id="3075538"/>
    <lineage>
        <taxon>Bacteria</taxon>
        <taxon>Bacillati</taxon>
        <taxon>Actinomycetota</taxon>
        <taxon>Actinomycetes</taxon>
        <taxon>Kitasatosporales</taxon>
        <taxon>Streptomycetaceae</taxon>
        <taxon>Streptomyces</taxon>
    </lineage>
</organism>
<dbReference type="Proteomes" id="UP001183414">
    <property type="component" value="Unassembled WGS sequence"/>
</dbReference>
<keyword evidence="10" id="KW-1185">Reference proteome</keyword>